<name>A0A2V4VBA9_9GAMM</name>
<keyword evidence="2" id="KW-1185">Reference proteome</keyword>
<accession>A0A2V4VBA9</accession>
<comment type="caution">
    <text evidence="1">The sequence shown here is derived from an EMBL/GenBank/DDBJ whole genome shotgun (WGS) entry which is preliminary data.</text>
</comment>
<protein>
    <submittedName>
        <fullName evidence="1">Uncharacterized protein</fullName>
    </submittedName>
</protein>
<proteinExistence type="predicted"/>
<reference evidence="1 2" key="1">
    <citation type="submission" date="2018-06" db="EMBL/GenBank/DDBJ databases">
        <title>Genomic Encyclopedia of Type Strains, Phase III (KMG-III): the genomes of soil and plant-associated and newly described type strains.</title>
        <authorList>
            <person name="Whitman W."/>
        </authorList>
    </citation>
    <scope>NUCLEOTIDE SEQUENCE [LARGE SCALE GENOMIC DNA]</scope>
    <source>
        <strain evidence="1 2">CECT 5889</strain>
    </source>
</reference>
<dbReference type="OrthoDB" id="6658486at2"/>
<dbReference type="EMBL" id="QJSU01000003">
    <property type="protein sequence ID" value="PYE39578.1"/>
    <property type="molecule type" value="Genomic_DNA"/>
</dbReference>
<dbReference type="RefSeq" id="WP_110922582.1">
    <property type="nucleotide sequence ID" value="NZ_QJSU01000003.1"/>
</dbReference>
<evidence type="ECO:0000313" key="2">
    <source>
        <dbReference type="Proteomes" id="UP000247746"/>
    </source>
</evidence>
<evidence type="ECO:0000313" key="1">
    <source>
        <dbReference type="EMBL" id="PYE39578.1"/>
    </source>
</evidence>
<organism evidence="1 2">
    <name type="scientific">Psychrobacter fozii</name>
    <dbReference type="NCBI Taxonomy" id="198480"/>
    <lineage>
        <taxon>Bacteria</taxon>
        <taxon>Pseudomonadati</taxon>
        <taxon>Pseudomonadota</taxon>
        <taxon>Gammaproteobacteria</taxon>
        <taxon>Moraxellales</taxon>
        <taxon>Moraxellaceae</taxon>
        <taxon>Psychrobacter</taxon>
    </lineage>
</organism>
<gene>
    <name evidence="1" type="ORF">DFP82_10319</name>
</gene>
<sequence length="106" mass="12180">MSMNFVFDLALGGAEKRLCHKYWSYVSPSDYIAHLELLCYDHHTEIDALFATLAKCQVYLDDIHCEYCGRPYQLDVPADVPYARRLDFWFCDGCISFSGGQLVLGR</sequence>
<dbReference type="AlphaFoldDB" id="A0A2V4VBA9"/>
<dbReference type="Proteomes" id="UP000247746">
    <property type="component" value="Unassembled WGS sequence"/>
</dbReference>